<feature type="chain" id="PRO_5032945704" evidence="1">
    <location>
        <begin position="20"/>
        <end position="257"/>
    </location>
</feature>
<comment type="caution">
    <text evidence="2">The sequence shown here is derived from an EMBL/GenBank/DDBJ whole genome shotgun (WGS) entry which is preliminary data.</text>
</comment>
<evidence type="ECO:0000256" key="1">
    <source>
        <dbReference type="SAM" id="SignalP"/>
    </source>
</evidence>
<dbReference type="EMBL" id="JACHLE010000005">
    <property type="protein sequence ID" value="MBB4807858.1"/>
    <property type="molecule type" value="Genomic_DNA"/>
</dbReference>
<accession>A0A840KIK9</accession>
<reference evidence="2 3" key="1">
    <citation type="submission" date="2020-08" db="EMBL/GenBank/DDBJ databases">
        <title>Functional genomics of gut bacteria from endangered species of beetles.</title>
        <authorList>
            <person name="Carlos-Shanley C."/>
        </authorList>
    </citation>
    <scope>NUCLEOTIDE SEQUENCE [LARGE SCALE GENOMIC DNA]</scope>
    <source>
        <strain evidence="2 3">S00151</strain>
    </source>
</reference>
<sequence>MKPLLTLIITFFCTATVYADCAGTGLWIFPSRETIKQNSVFILDGYAESQNVILGLNKKHNIYLKSGSKKIKLLVTEICVGEFYLTQAVLKPETKLEAGLEYTMYIDNLPEYEDFNKYNAATHKYEPVTYKVTAENDTEKPQIPEKPKELKKTLVHYGCGPSTHVVFSNPAKDKSDIIVKTTVKNLKTGKETTYYIEPDGKEIRVGHGMCSGAFKFDDNNNYEVEFSFMDASGNLKVWTGERIKFTKPTKETNHDNE</sequence>
<keyword evidence="1" id="KW-0732">Signal</keyword>
<evidence type="ECO:0000313" key="2">
    <source>
        <dbReference type="EMBL" id="MBB4807858.1"/>
    </source>
</evidence>
<protein>
    <submittedName>
        <fullName evidence="2">Uncharacterized protein</fullName>
    </submittedName>
</protein>
<evidence type="ECO:0000313" key="3">
    <source>
        <dbReference type="Proteomes" id="UP000592180"/>
    </source>
</evidence>
<gene>
    <name evidence="2" type="ORF">HNP38_003174</name>
</gene>
<keyword evidence="3" id="KW-1185">Reference proteome</keyword>
<proteinExistence type="predicted"/>
<organism evidence="2 3">
    <name type="scientific">Chryseobacterium defluvii</name>
    <dbReference type="NCBI Taxonomy" id="160396"/>
    <lineage>
        <taxon>Bacteria</taxon>
        <taxon>Pseudomonadati</taxon>
        <taxon>Bacteroidota</taxon>
        <taxon>Flavobacteriia</taxon>
        <taxon>Flavobacteriales</taxon>
        <taxon>Weeksellaceae</taxon>
        <taxon>Chryseobacterium group</taxon>
        <taxon>Chryseobacterium</taxon>
    </lineage>
</organism>
<feature type="signal peptide" evidence="1">
    <location>
        <begin position="1"/>
        <end position="19"/>
    </location>
</feature>
<dbReference type="AlphaFoldDB" id="A0A840KIK9"/>
<dbReference type="Proteomes" id="UP000592180">
    <property type="component" value="Unassembled WGS sequence"/>
</dbReference>
<dbReference type="RefSeq" id="WP_184191165.1">
    <property type="nucleotide sequence ID" value="NZ_JACHLE010000005.1"/>
</dbReference>
<name>A0A840KIK9_9FLAO</name>